<accession>A0A1G1ZWT5</accession>
<organism evidence="2 3">
    <name type="scientific">Candidatus Harrisonbacteria bacterium RIFCSPLOWO2_02_FULL_45_10c</name>
    <dbReference type="NCBI Taxonomy" id="1798410"/>
    <lineage>
        <taxon>Bacteria</taxon>
        <taxon>Candidatus Harrisoniibacteriota</taxon>
    </lineage>
</organism>
<evidence type="ECO:0000256" key="1">
    <source>
        <dbReference type="SAM" id="MobiDB-lite"/>
    </source>
</evidence>
<evidence type="ECO:0000313" key="2">
    <source>
        <dbReference type="EMBL" id="OGY68240.1"/>
    </source>
</evidence>
<comment type="caution">
    <text evidence="2">The sequence shown here is derived from an EMBL/GenBank/DDBJ whole genome shotgun (WGS) entry which is preliminary data.</text>
</comment>
<protein>
    <submittedName>
        <fullName evidence="2">Uncharacterized protein</fullName>
    </submittedName>
</protein>
<gene>
    <name evidence="2" type="ORF">A3H63_01880</name>
</gene>
<dbReference type="Proteomes" id="UP000176284">
    <property type="component" value="Unassembled WGS sequence"/>
</dbReference>
<proteinExistence type="predicted"/>
<dbReference type="EMBL" id="MHJM01000005">
    <property type="protein sequence ID" value="OGY68240.1"/>
    <property type="molecule type" value="Genomic_DNA"/>
</dbReference>
<dbReference type="AlphaFoldDB" id="A0A1G1ZWT5"/>
<evidence type="ECO:0000313" key="3">
    <source>
        <dbReference type="Proteomes" id="UP000176284"/>
    </source>
</evidence>
<name>A0A1G1ZWT5_9BACT</name>
<feature type="compositionally biased region" description="Basic and acidic residues" evidence="1">
    <location>
        <begin position="216"/>
        <end position="228"/>
    </location>
</feature>
<dbReference type="STRING" id="1798410.A3H63_01880"/>
<reference evidence="2 3" key="1">
    <citation type="journal article" date="2016" name="Nat. Commun.">
        <title>Thousands of microbial genomes shed light on interconnected biogeochemical processes in an aquifer system.</title>
        <authorList>
            <person name="Anantharaman K."/>
            <person name="Brown C.T."/>
            <person name="Hug L.A."/>
            <person name="Sharon I."/>
            <person name="Castelle C.J."/>
            <person name="Probst A.J."/>
            <person name="Thomas B.C."/>
            <person name="Singh A."/>
            <person name="Wilkins M.J."/>
            <person name="Karaoz U."/>
            <person name="Brodie E.L."/>
            <person name="Williams K.H."/>
            <person name="Hubbard S.S."/>
            <person name="Banfield J.F."/>
        </authorList>
    </citation>
    <scope>NUCLEOTIDE SEQUENCE [LARGE SCALE GENOMIC DNA]</scope>
</reference>
<feature type="region of interest" description="Disordered" evidence="1">
    <location>
        <begin position="182"/>
        <end position="228"/>
    </location>
</feature>
<sequence>MAETKQISPILAAYQSLQEHLRDWLASDVVMFSIGEINNRLGFKDEKRKIIPALVLRLFIQDLEPIDFINELSHELAISFEAAKSITQDIEAKVLKPVASELRREVGVDTQLLYFGKPGPRAIKEQENIPAPATSPFPSAIPLEAGRPEATVALPTDRQAHPEAGRPLTGPPTIQKSFKDFLKPAPSTGSGQAAPSEKITAETPKTATPFMLHQETSQEKSGEQSKDFFKTKPGINIKVQNYYQPVVEQPRPIEKPTTIKIETPSQNQRVVHYSELRTPLNAVGAEKSNPASEHTVDLRKTFAPIDENTVDLRNKK</sequence>